<evidence type="ECO:0000256" key="2">
    <source>
        <dbReference type="ARBA" id="ARBA00004370"/>
    </source>
</evidence>
<dbReference type="GO" id="GO:0005524">
    <property type="term" value="F:ATP binding"/>
    <property type="evidence" value="ECO:0007669"/>
    <property type="project" value="UniProtKB-KW"/>
</dbReference>
<organism evidence="15 16">
    <name type="scientific">Curvibacter cyanobacteriorum</name>
    <dbReference type="NCBI Taxonomy" id="3026422"/>
    <lineage>
        <taxon>Bacteria</taxon>
        <taxon>Pseudomonadati</taxon>
        <taxon>Pseudomonadota</taxon>
        <taxon>Betaproteobacteria</taxon>
        <taxon>Burkholderiales</taxon>
        <taxon>Comamonadaceae</taxon>
        <taxon>Curvibacter</taxon>
    </lineage>
</organism>
<dbReference type="SUPFAM" id="SSF47384">
    <property type="entry name" value="Homodimeric domain of signal transducing histidine kinase"/>
    <property type="match status" value="1"/>
</dbReference>
<dbReference type="PRINTS" id="PR00344">
    <property type="entry name" value="BCTRLSENSOR"/>
</dbReference>
<dbReference type="InterPro" id="IPR036890">
    <property type="entry name" value="HATPase_C_sf"/>
</dbReference>
<gene>
    <name evidence="15" type="ORF">PSQ40_05555</name>
</gene>
<evidence type="ECO:0000256" key="7">
    <source>
        <dbReference type="ARBA" id="ARBA00022777"/>
    </source>
</evidence>
<protein>
    <recommendedName>
        <fullName evidence="3">histidine kinase</fullName>
        <ecNumber evidence="3">2.7.13.3</ecNumber>
    </recommendedName>
</protein>
<keyword evidence="6 12" id="KW-0812">Transmembrane</keyword>
<evidence type="ECO:0000256" key="11">
    <source>
        <dbReference type="SAM" id="MobiDB-lite"/>
    </source>
</evidence>
<evidence type="ECO:0000256" key="10">
    <source>
        <dbReference type="ARBA" id="ARBA00023136"/>
    </source>
</evidence>
<dbReference type="InterPro" id="IPR004358">
    <property type="entry name" value="Sig_transdc_His_kin-like_C"/>
</dbReference>
<feature type="transmembrane region" description="Helical" evidence="12">
    <location>
        <begin position="248"/>
        <end position="265"/>
    </location>
</feature>
<reference evidence="15 16" key="1">
    <citation type="submission" date="2023-02" db="EMBL/GenBank/DDBJ databases">
        <title>Bacterial whole genomic sequence of Curvibacter sp. HBC61.</title>
        <authorList>
            <person name="Le V."/>
            <person name="Ko S.-R."/>
            <person name="Ahn C.-Y."/>
            <person name="Oh H.-M."/>
        </authorList>
    </citation>
    <scope>NUCLEOTIDE SEQUENCE [LARGE SCALE GENOMIC DNA]</scope>
    <source>
        <strain evidence="15 16">HBC61</strain>
    </source>
</reference>
<evidence type="ECO:0000256" key="9">
    <source>
        <dbReference type="ARBA" id="ARBA00023012"/>
    </source>
</evidence>
<comment type="subcellular location">
    <subcellularLocation>
        <location evidence="2">Membrane</location>
    </subcellularLocation>
</comment>
<dbReference type="InterPro" id="IPR003660">
    <property type="entry name" value="HAMP_dom"/>
</dbReference>
<keyword evidence="7" id="KW-0418">Kinase</keyword>
<keyword evidence="8 12" id="KW-1133">Transmembrane helix</keyword>
<comment type="caution">
    <text evidence="15">The sequence shown here is derived from an EMBL/GenBank/DDBJ whole genome shotgun (WGS) entry which is preliminary data.</text>
</comment>
<feature type="region of interest" description="Disordered" evidence="11">
    <location>
        <begin position="84"/>
        <end position="186"/>
    </location>
</feature>
<feature type="domain" description="Histidine kinase" evidence="13">
    <location>
        <begin position="329"/>
        <end position="556"/>
    </location>
</feature>
<accession>A0ABT5MVE5</accession>
<keyword evidence="9" id="KW-0902">Two-component regulatory system</keyword>
<evidence type="ECO:0000313" key="15">
    <source>
        <dbReference type="EMBL" id="MDD0838032.1"/>
    </source>
</evidence>
<keyword evidence="15" id="KW-0547">Nucleotide-binding</keyword>
<proteinExistence type="predicted"/>
<dbReference type="SMART" id="SM00388">
    <property type="entry name" value="HisKA"/>
    <property type="match status" value="1"/>
</dbReference>
<evidence type="ECO:0000259" key="14">
    <source>
        <dbReference type="PROSITE" id="PS50885"/>
    </source>
</evidence>
<evidence type="ECO:0000256" key="1">
    <source>
        <dbReference type="ARBA" id="ARBA00000085"/>
    </source>
</evidence>
<dbReference type="SUPFAM" id="SSF158472">
    <property type="entry name" value="HAMP domain-like"/>
    <property type="match status" value="1"/>
</dbReference>
<feature type="region of interest" description="Disordered" evidence="11">
    <location>
        <begin position="557"/>
        <end position="576"/>
    </location>
</feature>
<evidence type="ECO:0000313" key="16">
    <source>
        <dbReference type="Proteomes" id="UP001528673"/>
    </source>
</evidence>
<dbReference type="InterPro" id="IPR003594">
    <property type="entry name" value="HATPase_dom"/>
</dbReference>
<evidence type="ECO:0000256" key="6">
    <source>
        <dbReference type="ARBA" id="ARBA00022692"/>
    </source>
</evidence>
<dbReference type="SUPFAM" id="SSF55874">
    <property type="entry name" value="ATPase domain of HSP90 chaperone/DNA topoisomerase II/histidine kinase"/>
    <property type="match status" value="1"/>
</dbReference>
<evidence type="ECO:0000256" key="4">
    <source>
        <dbReference type="ARBA" id="ARBA00022553"/>
    </source>
</evidence>
<dbReference type="Proteomes" id="UP001528673">
    <property type="component" value="Unassembled WGS sequence"/>
</dbReference>
<sequence length="576" mass="62172">MPRLTLPRKLFLALSGLLLSIVLVFLALTRWGLQHSLGDFVAEIELSRMDWLNSRLAQRYAEQGSWAFLSDEPDAWSQLLRRRPAPREGDAALVSQGAPSGPPGALPRGPNPGGGPGQPPGPPFDRSGPPAHRGDGPPGPPSPGDPQPHPQPPSWPPRPESEPPPRPRGPGPKPADGGGPDSVYPRLVLLGPDGQQRLAGAVPSEPLAAALRSPIDHQGRTVGYLAVLPLRHLGGQTNQAFLAQQLQFALWAGGVGLLLALLISWRLSQRWLRPITALIQAAQQVARGQPAAPLPTQGDDELAALSQTFNHMNQELASFEASRQRWLSDVAHELRTPLAAMRAEIEALQDGIRPFNASTTERLHRQVMRLGQLVDDLRLSLHEPDAPALPLPDSVQPLPLLKESVDWMRERFAQAGLRLTLDPLCEQAPTHWQLPGDERRLQQVFMNLLENSLRYTQAGGQVHVSAEAVGPREGSSPPEGLWLHVDDSAPAPRADELQRLTERFYRADSSRNRALGGSGLGLSIVQRLVEAHGGRLTLTLSALGGLRASLYLPLNSKAPTPPGTTSQAAPAPSHTP</sequence>
<keyword evidence="15" id="KW-0067">ATP-binding</keyword>
<dbReference type="InterPro" id="IPR050428">
    <property type="entry name" value="TCS_sensor_his_kinase"/>
</dbReference>
<name>A0ABT5MVE5_9BURK</name>
<evidence type="ECO:0000256" key="3">
    <source>
        <dbReference type="ARBA" id="ARBA00012438"/>
    </source>
</evidence>
<dbReference type="Pfam" id="PF02518">
    <property type="entry name" value="HATPase_c"/>
    <property type="match status" value="1"/>
</dbReference>
<dbReference type="PANTHER" id="PTHR45436">
    <property type="entry name" value="SENSOR HISTIDINE KINASE YKOH"/>
    <property type="match status" value="1"/>
</dbReference>
<keyword evidence="5" id="KW-0808">Transferase</keyword>
<evidence type="ECO:0000256" key="5">
    <source>
        <dbReference type="ARBA" id="ARBA00022679"/>
    </source>
</evidence>
<keyword evidence="4" id="KW-0597">Phosphoprotein</keyword>
<dbReference type="RefSeq" id="WP_273949445.1">
    <property type="nucleotide sequence ID" value="NZ_JAQSIP010000002.1"/>
</dbReference>
<feature type="compositionally biased region" description="Pro residues" evidence="11">
    <location>
        <begin position="137"/>
        <end position="158"/>
    </location>
</feature>
<dbReference type="InterPro" id="IPR036097">
    <property type="entry name" value="HisK_dim/P_sf"/>
</dbReference>
<dbReference type="Pfam" id="PF00512">
    <property type="entry name" value="HisKA"/>
    <property type="match status" value="1"/>
</dbReference>
<keyword evidence="16" id="KW-1185">Reference proteome</keyword>
<dbReference type="SMART" id="SM00304">
    <property type="entry name" value="HAMP"/>
    <property type="match status" value="1"/>
</dbReference>
<evidence type="ECO:0000256" key="12">
    <source>
        <dbReference type="SAM" id="Phobius"/>
    </source>
</evidence>
<dbReference type="PROSITE" id="PS50109">
    <property type="entry name" value="HIS_KIN"/>
    <property type="match status" value="1"/>
</dbReference>
<dbReference type="Pfam" id="PF00672">
    <property type="entry name" value="HAMP"/>
    <property type="match status" value="1"/>
</dbReference>
<dbReference type="CDD" id="cd00082">
    <property type="entry name" value="HisKA"/>
    <property type="match status" value="1"/>
</dbReference>
<keyword evidence="10 12" id="KW-0472">Membrane</keyword>
<dbReference type="Gene3D" id="3.30.565.10">
    <property type="entry name" value="Histidine kinase-like ATPase, C-terminal domain"/>
    <property type="match status" value="1"/>
</dbReference>
<dbReference type="EMBL" id="JAQSIP010000002">
    <property type="protein sequence ID" value="MDD0838032.1"/>
    <property type="molecule type" value="Genomic_DNA"/>
</dbReference>
<dbReference type="SMART" id="SM00387">
    <property type="entry name" value="HATPase_c"/>
    <property type="match status" value="1"/>
</dbReference>
<dbReference type="PANTHER" id="PTHR45436:SF5">
    <property type="entry name" value="SENSOR HISTIDINE KINASE TRCS"/>
    <property type="match status" value="1"/>
</dbReference>
<dbReference type="PROSITE" id="PS50885">
    <property type="entry name" value="HAMP"/>
    <property type="match status" value="1"/>
</dbReference>
<dbReference type="CDD" id="cd06225">
    <property type="entry name" value="HAMP"/>
    <property type="match status" value="1"/>
</dbReference>
<dbReference type="Gene3D" id="1.10.287.130">
    <property type="match status" value="1"/>
</dbReference>
<dbReference type="InterPro" id="IPR005467">
    <property type="entry name" value="His_kinase_dom"/>
</dbReference>
<dbReference type="Gene3D" id="6.10.340.10">
    <property type="match status" value="1"/>
</dbReference>
<dbReference type="InterPro" id="IPR003661">
    <property type="entry name" value="HisK_dim/P_dom"/>
</dbReference>
<evidence type="ECO:0000256" key="8">
    <source>
        <dbReference type="ARBA" id="ARBA00022989"/>
    </source>
</evidence>
<feature type="compositionally biased region" description="Polar residues" evidence="11">
    <location>
        <begin position="563"/>
        <end position="576"/>
    </location>
</feature>
<evidence type="ECO:0000259" key="13">
    <source>
        <dbReference type="PROSITE" id="PS50109"/>
    </source>
</evidence>
<feature type="domain" description="HAMP" evidence="14">
    <location>
        <begin position="269"/>
        <end position="321"/>
    </location>
</feature>
<comment type="catalytic activity">
    <reaction evidence="1">
        <text>ATP + protein L-histidine = ADP + protein N-phospho-L-histidine.</text>
        <dbReference type="EC" id="2.7.13.3"/>
    </reaction>
</comment>
<dbReference type="EC" id="2.7.13.3" evidence="3"/>